<evidence type="ECO:0000256" key="1">
    <source>
        <dbReference type="SAM" id="MobiDB-lite"/>
    </source>
</evidence>
<reference evidence="2" key="1">
    <citation type="journal article" date="2014" name="Int. J. Syst. Evol. Microbiol.">
        <title>Complete genome sequence of Corynebacterium casei LMG S-19264T (=DSM 44701T), isolated from a smear-ripened cheese.</title>
        <authorList>
            <consortium name="US DOE Joint Genome Institute (JGI-PGF)"/>
            <person name="Walter F."/>
            <person name="Albersmeier A."/>
            <person name="Kalinowski J."/>
            <person name="Ruckert C."/>
        </authorList>
    </citation>
    <scope>NUCLEOTIDE SEQUENCE</scope>
    <source>
        <strain evidence="2">VKM Ac-1321</strain>
    </source>
</reference>
<proteinExistence type="predicted"/>
<organism evidence="2 3">
    <name type="scientific">Dactylosporangium matsuzakiense</name>
    <dbReference type="NCBI Taxonomy" id="53360"/>
    <lineage>
        <taxon>Bacteria</taxon>
        <taxon>Bacillati</taxon>
        <taxon>Actinomycetota</taxon>
        <taxon>Actinomycetes</taxon>
        <taxon>Micromonosporales</taxon>
        <taxon>Micromonosporaceae</taxon>
        <taxon>Dactylosporangium</taxon>
    </lineage>
</organism>
<feature type="compositionally biased region" description="Basic and acidic residues" evidence="1">
    <location>
        <begin position="20"/>
        <end position="33"/>
    </location>
</feature>
<evidence type="ECO:0000313" key="3">
    <source>
        <dbReference type="Proteomes" id="UP001143480"/>
    </source>
</evidence>
<comment type="caution">
    <text evidence="2">The sequence shown here is derived from an EMBL/GenBank/DDBJ whole genome shotgun (WGS) entry which is preliminary data.</text>
</comment>
<sequence length="81" mass="8818">MSKLPRSSRLVSPVDTGASGEHRITRTPDDTRPRCRCAGHVPGAAASGRYRTGADRPGRRSRWVTTARALDARSGDRECRA</sequence>
<accession>A0A9W6NRF3</accession>
<dbReference type="EMBL" id="BSFP01000074">
    <property type="protein sequence ID" value="GLL06524.1"/>
    <property type="molecule type" value="Genomic_DNA"/>
</dbReference>
<keyword evidence="3" id="KW-1185">Reference proteome</keyword>
<name>A0A9W6NRF3_9ACTN</name>
<dbReference type="AlphaFoldDB" id="A0A9W6NRF3"/>
<dbReference type="Proteomes" id="UP001143480">
    <property type="component" value="Unassembled WGS sequence"/>
</dbReference>
<feature type="region of interest" description="Disordered" evidence="1">
    <location>
        <begin position="1"/>
        <end position="62"/>
    </location>
</feature>
<reference evidence="2" key="2">
    <citation type="submission" date="2023-01" db="EMBL/GenBank/DDBJ databases">
        <authorList>
            <person name="Sun Q."/>
            <person name="Evtushenko L."/>
        </authorList>
    </citation>
    <scope>NUCLEOTIDE SEQUENCE</scope>
    <source>
        <strain evidence="2">VKM Ac-1321</strain>
    </source>
</reference>
<gene>
    <name evidence="2" type="ORF">GCM10017581_082740</name>
</gene>
<evidence type="ECO:0000313" key="2">
    <source>
        <dbReference type="EMBL" id="GLL06524.1"/>
    </source>
</evidence>
<protein>
    <submittedName>
        <fullName evidence="2">Uncharacterized protein</fullName>
    </submittedName>
</protein>